<organism evidence="1">
    <name type="scientific">uncultured Caudovirales phage</name>
    <dbReference type="NCBI Taxonomy" id="2100421"/>
    <lineage>
        <taxon>Viruses</taxon>
        <taxon>Duplodnaviria</taxon>
        <taxon>Heunggongvirae</taxon>
        <taxon>Uroviricota</taxon>
        <taxon>Caudoviricetes</taxon>
        <taxon>Peduoviridae</taxon>
        <taxon>Maltschvirus</taxon>
        <taxon>Maltschvirus maltsch</taxon>
    </lineage>
</organism>
<name>A0A6J5N610_9CAUD</name>
<evidence type="ECO:0000313" key="1">
    <source>
        <dbReference type="EMBL" id="CAB4154313.1"/>
    </source>
</evidence>
<sequence length="84" mass="9761">MQIPFKVEFTDGLKESVVCNTPDFIAFEDKFNLAVTTIQKDPRLTYLAFIVWNALRRKKQTDKSFEDFVDTLENIEGDETNPKV</sequence>
<accession>A0A6J5N610</accession>
<dbReference type="EMBL" id="LR796611">
    <property type="protein sequence ID" value="CAB4154313.1"/>
    <property type="molecule type" value="Genomic_DNA"/>
</dbReference>
<reference evidence="1" key="1">
    <citation type="submission" date="2020-04" db="EMBL/GenBank/DDBJ databases">
        <authorList>
            <person name="Chiriac C."/>
            <person name="Salcher M."/>
            <person name="Ghai R."/>
            <person name="Kavagutti S V."/>
        </authorList>
    </citation>
    <scope>NUCLEOTIDE SEQUENCE</scope>
</reference>
<proteinExistence type="predicted"/>
<gene>
    <name evidence="1" type="ORF">UFOVP631_48</name>
</gene>
<protein>
    <submittedName>
        <fullName evidence="1">Uncharacterized protein</fullName>
    </submittedName>
</protein>